<dbReference type="Gene3D" id="3.30.420.10">
    <property type="entry name" value="Ribonuclease H-like superfamily/Ribonuclease H"/>
    <property type="match status" value="1"/>
</dbReference>
<protein>
    <recommendedName>
        <fullName evidence="2">RNase H type-1 domain-containing protein</fullName>
    </recommendedName>
</protein>
<dbReference type="PANTHER" id="PTHR48475:SF1">
    <property type="entry name" value="RNASE H TYPE-1 DOMAIN-CONTAINING PROTEIN"/>
    <property type="match status" value="1"/>
</dbReference>
<feature type="region of interest" description="Disordered" evidence="1">
    <location>
        <begin position="21"/>
        <end position="43"/>
    </location>
</feature>
<dbReference type="SUPFAM" id="SSF53098">
    <property type="entry name" value="Ribonuclease H-like"/>
    <property type="match status" value="1"/>
</dbReference>
<name>A0AAD8R091_LOLMU</name>
<feature type="domain" description="RNase H type-1" evidence="2">
    <location>
        <begin position="308"/>
        <end position="376"/>
    </location>
</feature>
<evidence type="ECO:0000313" key="4">
    <source>
        <dbReference type="Proteomes" id="UP001231189"/>
    </source>
</evidence>
<gene>
    <name evidence="3" type="ORF">QYE76_035545</name>
</gene>
<evidence type="ECO:0000256" key="1">
    <source>
        <dbReference type="SAM" id="MobiDB-lite"/>
    </source>
</evidence>
<evidence type="ECO:0000313" key="3">
    <source>
        <dbReference type="EMBL" id="KAK1611872.1"/>
    </source>
</evidence>
<dbReference type="InterPro" id="IPR012337">
    <property type="entry name" value="RNaseH-like_sf"/>
</dbReference>
<dbReference type="GO" id="GO:0003676">
    <property type="term" value="F:nucleic acid binding"/>
    <property type="evidence" value="ECO:0007669"/>
    <property type="project" value="InterPro"/>
</dbReference>
<proteinExistence type="predicted"/>
<sequence>MPPMVVITHDAKTYMHQAQEPAQFQTMQSKKAQRRPSATAQKERRELMLEARALLKESTRASINGSTEASQRLQAKAASKKAGVASLRAPKTIWRNELELLKGLEDASQNLRRLVTNARSSDSPHPLRNYRRKYRKVQRLHQQMSSRIAQNAVLDEDWSFGAKDLADEVLSCDLLPDKRASESSSVKEVVRRAIMKEVWKRCSCKEHVLPGYTAYTNSEDARGGMCAPCFHTSMIDDRPIRSDNRFTVIRIKGQALAEFLVAHPVPDDSPLITNIPDEEAFAVELEAPWELYFDYASRMEVDPDGTPRRRAWAGLVFKTPQGGVMYHSFSLLKKECSNNEADYEALIFGLLLALSMEARSLRAYGDSQLIVRQVNDIYEECTCRCIGETGIGAGSPK</sequence>
<organism evidence="3 4">
    <name type="scientific">Lolium multiflorum</name>
    <name type="common">Italian ryegrass</name>
    <name type="synonym">Lolium perenne subsp. multiflorum</name>
    <dbReference type="NCBI Taxonomy" id="4521"/>
    <lineage>
        <taxon>Eukaryota</taxon>
        <taxon>Viridiplantae</taxon>
        <taxon>Streptophyta</taxon>
        <taxon>Embryophyta</taxon>
        <taxon>Tracheophyta</taxon>
        <taxon>Spermatophyta</taxon>
        <taxon>Magnoliopsida</taxon>
        <taxon>Liliopsida</taxon>
        <taxon>Poales</taxon>
        <taxon>Poaceae</taxon>
        <taxon>BOP clade</taxon>
        <taxon>Pooideae</taxon>
        <taxon>Poodae</taxon>
        <taxon>Poeae</taxon>
        <taxon>Poeae Chloroplast Group 2 (Poeae type)</taxon>
        <taxon>Loliodinae</taxon>
        <taxon>Loliinae</taxon>
        <taxon>Lolium</taxon>
    </lineage>
</organism>
<accession>A0AAD8R091</accession>
<comment type="caution">
    <text evidence="3">The sequence shown here is derived from an EMBL/GenBank/DDBJ whole genome shotgun (WGS) entry which is preliminary data.</text>
</comment>
<feature type="compositionally biased region" description="Polar residues" evidence="1">
    <location>
        <begin position="21"/>
        <end position="40"/>
    </location>
</feature>
<keyword evidence="4" id="KW-1185">Reference proteome</keyword>
<dbReference type="PANTHER" id="PTHR48475">
    <property type="entry name" value="RIBONUCLEASE H"/>
    <property type="match status" value="1"/>
</dbReference>
<dbReference type="EMBL" id="JAUUTY010000007">
    <property type="protein sequence ID" value="KAK1611872.1"/>
    <property type="molecule type" value="Genomic_DNA"/>
</dbReference>
<dbReference type="InterPro" id="IPR002156">
    <property type="entry name" value="RNaseH_domain"/>
</dbReference>
<dbReference type="Pfam" id="PF13456">
    <property type="entry name" value="RVT_3"/>
    <property type="match status" value="1"/>
</dbReference>
<dbReference type="GO" id="GO:0004523">
    <property type="term" value="F:RNA-DNA hybrid ribonuclease activity"/>
    <property type="evidence" value="ECO:0007669"/>
    <property type="project" value="InterPro"/>
</dbReference>
<reference evidence="3" key="1">
    <citation type="submission" date="2023-07" db="EMBL/GenBank/DDBJ databases">
        <title>A chromosome-level genome assembly of Lolium multiflorum.</title>
        <authorList>
            <person name="Chen Y."/>
            <person name="Copetti D."/>
            <person name="Kolliker R."/>
            <person name="Studer B."/>
        </authorList>
    </citation>
    <scope>NUCLEOTIDE SEQUENCE</scope>
    <source>
        <strain evidence="3">02402/16</strain>
        <tissue evidence="3">Leaf</tissue>
    </source>
</reference>
<dbReference type="Proteomes" id="UP001231189">
    <property type="component" value="Unassembled WGS sequence"/>
</dbReference>
<dbReference type="InterPro" id="IPR036397">
    <property type="entry name" value="RNaseH_sf"/>
</dbReference>
<dbReference type="AlphaFoldDB" id="A0AAD8R091"/>
<evidence type="ECO:0000259" key="2">
    <source>
        <dbReference type="Pfam" id="PF13456"/>
    </source>
</evidence>